<proteinExistence type="predicted"/>
<accession>A0AAV3XW52</accession>
<dbReference type="AlphaFoldDB" id="A0AAV3XW52"/>
<protein>
    <submittedName>
        <fullName evidence="1">Dimethylaniline monooxygenase [n-oxide-forming]</fullName>
    </submittedName>
</protein>
<keyword evidence="1" id="KW-0560">Oxidoreductase</keyword>
<dbReference type="GO" id="GO:0004497">
    <property type="term" value="F:monooxygenase activity"/>
    <property type="evidence" value="ECO:0007669"/>
    <property type="project" value="UniProtKB-KW"/>
</dbReference>
<gene>
    <name evidence="1" type="ORF">PoB_000071800</name>
</gene>
<evidence type="ECO:0000313" key="1">
    <source>
        <dbReference type="EMBL" id="GFN74212.1"/>
    </source>
</evidence>
<organism evidence="1 2">
    <name type="scientific">Plakobranchus ocellatus</name>
    <dbReference type="NCBI Taxonomy" id="259542"/>
    <lineage>
        <taxon>Eukaryota</taxon>
        <taxon>Metazoa</taxon>
        <taxon>Spiralia</taxon>
        <taxon>Lophotrochozoa</taxon>
        <taxon>Mollusca</taxon>
        <taxon>Gastropoda</taxon>
        <taxon>Heterobranchia</taxon>
        <taxon>Euthyneura</taxon>
        <taxon>Panpulmonata</taxon>
        <taxon>Sacoglossa</taxon>
        <taxon>Placobranchoidea</taxon>
        <taxon>Plakobranchidae</taxon>
        <taxon>Plakobranchus</taxon>
    </lineage>
</organism>
<name>A0AAV3XW52_9GAST</name>
<dbReference type="InterPro" id="IPR036397">
    <property type="entry name" value="RNaseH_sf"/>
</dbReference>
<dbReference type="EMBL" id="BLXT01000055">
    <property type="protein sequence ID" value="GFN74212.1"/>
    <property type="molecule type" value="Genomic_DNA"/>
</dbReference>
<dbReference type="PANTHER" id="PTHR46060">
    <property type="entry name" value="MARINER MOS1 TRANSPOSASE-LIKE PROTEIN"/>
    <property type="match status" value="1"/>
</dbReference>
<dbReference type="InterPro" id="IPR052709">
    <property type="entry name" value="Transposase-MT_Hybrid"/>
</dbReference>
<evidence type="ECO:0000313" key="2">
    <source>
        <dbReference type="Proteomes" id="UP000735302"/>
    </source>
</evidence>
<dbReference type="Proteomes" id="UP000735302">
    <property type="component" value="Unassembled WGS sequence"/>
</dbReference>
<sequence>MILLDILSKRESMHADRFCETLDSLRHAVRRKRPGLLYSGVVLQHDNATSHTAKGTKEWLERYRWDVVPHPAQSPDPAPSYFHLFGLLNHHLRGKKV</sequence>
<comment type="caution">
    <text evidence="1">The sequence shown here is derived from an EMBL/GenBank/DDBJ whole genome shotgun (WGS) entry which is preliminary data.</text>
</comment>
<keyword evidence="2" id="KW-1185">Reference proteome</keyword>
<dbReference type="Gene3D" id="3.30.420.10">
    <property type="entry name" value="Ribonuclease H-like superfamily/Ribonuclease H"/>
    <property type="match status" value="1"/>
</dbReference>
<dbReference type="GO" id="GO:0003676">
    <property type="term" value="F:nucleic acid binding"/>
    <property type="evidence" value="ECO:0007669"/>
    <property type="project" value="InterPro"/>
</dbReference>
<keyword evidence="1" id="KW-0503">Monooxygenase</keyword>
<reference evidence="1 2" key="1">
    <citation type="journal article" date="2021" name="Elife">
        <title>Chloroplast acquisition without the gene transfer in kleptoplastic sea slugs, Plakobranchus ocellatus.</title>
        <authorList>
            <person name="Maeda T."/>
            <person name="Takahashi S."/>
            <person name="Yoshida T."/>
            <person name="Shimamura S."/>
            <person name="Takaki Y."/>
            <person name="Nagai Y."/>
            <person name="Toyoda A."/>
            <person name="Suzuki Y."/>
            <person name="Arimoto A."/>
            <person name="Ishii H."/>
            <person name="Satoh N."/>
            <person name="Nishiyama T."/>
            <person name="Hasebe M."/>
            <person name="Maruyama T."/>
            <person name="Minagawa J."/>
            <person name="Obokata J."/>
            <person name="Shigenobu S."/>
        </authorList>
    </citation>
    <scope>NUCLEOTIDE SEQUENCE [LARGE SCALE GENOMIC DNA]</scope>
</reference>
<dbReference type="PANTHER" id="PTHR46060:SF1">
    <property type="entry name" value="MARINER MOS1 TRANSPOSASE-LIKE PROTEIN"/>
    <property type="match status" value="1"/>
</dbReference>